<dbReference type="GO" id="GO:0004519">
    <property type="term" value="F:endonuclease activity"/>
    <property type="evidence" value="ECO:0007669"/>
    <property type="project" value="UniProtKB-KW"/>
</dbReference>
<reference evidence="2 3" key="1">
    <citation type="submission" date="2019-03" db="EMBL/GenBank/DDBJ databases">
        <title>Genomic Encyclopedia of Type Strains, Phase IV (KMG-IV): sequencing the most valuable type-strain genomes for metagenomic binning, comparative biology and taxonomic classification.</title>
        <authorList>
            <person name="Goeker M."/>
        </authorList>
    </citation>
    <scope>NUCLEOTIDE SEQUENCE [LARGE SCALE GENOMIC DNA]</scope>
    <source>
        <strain evidence="2 3">DSM 10053</strain>
    </source>
</reference>
<sequence>MPKGIYVKWTPEMLTFIKLFQPYFRYSEIAEMMKEEFGITLTTNQISFKLNKLGIYRENSGRFQKGHQTWNKGIKSPWAKIGKCREFHFKKGHTPSRTRPIGDERYSQKDNQIYVKVSDIRYAKKSVNWRPRAHLVWQKHFGEIPKGYIVWHKNGNSTDDRIENLELITRQEAAQLAHKGYYDTHDSLKPLKRQVINLETAVYNKGK</sequence>
<evidence type="ECO:0000259" key="1">
    <source>
        <dbReference type="Pfam" id="PF13392"/>
    </source>
</evidence>
<comment type="caution">
    <text evidence="2">The sequence shown here is derived from an EMBL/GenBank/DDBJ whole genome shotgun (WGS) entry which is preliminary data.</text>
</comment>
<protein>
    <submittedName>
        <fullName evidence="2">HNH endonuclease</fullName>
    </submittedName>
</protein>
<keyword evidence="2" id="KW-0255">Endonuclease</keyword>
<dbReference type="InterPro" id="IPR003615">
    <property type="entry name" value="HNH_nuc"/>
</dbReference>
<gene>
    <name evidence="2" type="ORF">EV692_2114</name>
</gene>
<dbReference type="SUPFAM" id="SSF54060">
    <property type="entry name" value="His-Me finger endonucleases"/>
    <property type="match status" value="1"/>
</dbReference>
<dbReference type="EMBL" id="SMGJ01000007">
    <property type="protein sequence ID" value="TCK67204.1"/>
    <property type="molecule type" value="Genomic_DNA"/>
</dbReference>
<accession>A0A4R1KQ93</accession>
<dbReference type="Proteomes" id="UP000295496">
    <property type="component" value="Unassembled WGS sequence"/>
</dbReference>
<organism evidence="2 3">
    <name type="scientific">Lonepinella koalarum</name>
    <dbReference type="NCBI Taxonomy" id="53417"/>
    <lineage>
        <taxon>Bacteria</taxon>
        <taxon>Pseudomonadati</taxon>
        <taxon>Pseudomonadota</taxon>
        <taxon>Gammaproteobacteria</taxon>
        <taxon>Pasteurellales</taxon>
        <taxon>Pasteurellaceae</taxon>
        <taxon>Lonepinella</taxon>
    </lineage>
</organism>
<name>A0A4R1KQ93_9PAST</name>
<evidence type="ECO:0000313" key="3">
    <source>
        <dbReference type="Proteomes" id="UP000295496"/>
    </source>
</evidence>
<dbReference type="Gene3D" id="3.90.75.20">
    <property type="match status" value="1"/>
</dbReference>
<dbReference type="Pfam" id="PF13392">
    <property type="entry name" value="HNH_3"/>
    <property type="match status" value="1"/>
</dbReference>
<feature type="domain" description="HNH nuclease" evidence="1">
    <location>
        <begin position="134"/>
        <end position="174"/>
    </location>
</feature>
<dbReference type="InterPro" id="IPR044925">
    <property type="entry name" value="His-Me_finger_sf"/>
</dbReference>
<keyword evidence="2" id="KW-0540">Nuclease</keyword>
<dbReference type="RefSeq" id="WP_132302681.1">
    <property type="nucleotide sequence ID" value="NZ_CP170642.1"/>
</dbReference>
<keyword evidence="2" id="KW-0378">Hydrolase</keyword>
<evidence type="ECO:0000313" key="2">
    <source>
        <dbReference type="EMBL" id="TCK67204.1"/>
    </source>
</evidence>
<proteinExistence type="predicted"/>
<keyword evidence="3" id="KW-1185">Reference proteome</keyword>
<dbReference type="AlphaFoldDB" id="A0A4R1KQ93"/>